<sequence>MLYTLFSWACAIATLAALLYRLPALLSNPRNLALSALCAYFLFNSIAYFVDLDVFRGHFTALLGFPNATTIVVQVSVVILTAAQQITVVNLTLPPLEAKRATRWLAAGFGVAIAVLVLFFVSVHPHKEANAQEAIYLNLQDPGYALYFTYYLAVCAAGRFQTVVFAFRYARTIPEFWLRLGMWLVAGGSALILVYCGVRYWQIAALHTTAIVGPWKSLFWLIADTGTLMQIVGWTIPLWGPRLEMIGRWLDGYRSYLQLAPLWQAVYRAAPAIALENPSARRFAWIPPRPLDYHLYRRVIEIRDAELMLRQAADPIALHRLDQAQGLPHEALCEAVVLRSALRADLGALQRADASQQGRSVRQRTPDLGLRQEIATLIRVSRAFQALDERVGAPTTGFRQG</sequence>
<feature type="domain" description="DUF6545" evidence="2">
    <location>
        <begin position="248"/>
        <end position="385"/>
    </location>
</feature>
<feature type="transmembrane region" description="Helical" evidence="1">
    <location>
        <begin position="62"/>
        <end position="83"/>
    </location>
</feature>
<protein>
    <submittedName>
        <fullName evidence="3">MAB_1171c family putative transporter</fullName>
    </submittedName>
</protein>
<dbReference type="NCBIfam" id="NF042915">
    <property type="entry name" value="MAB_1171c_fam"/>
    <property type="match status" value="1"/>
</dbReference>
<keyword evidence="1" id="KW-0472">Membrane</keyword>
<evidence type="ECO:0000313" key="4">
    <source>
        <dbReference type="Proteomes" id="UP001250181"/>
    </source>
</evidence>
<feature type="transmembrane region" description="Helical" evidence="1">
    <location>
        <begin position="218"/>
        <end position="239"/>
    </location>
</feature>
<reference evidence="3 4" key="1">
    <citation type="submission" date="2023-09" db="EMBL/GenBank/DDBJ databases">
        <title>Streptomyces sp. nov.: A antagonism against Alternaria gaisen Producing Streptochlin, Isolated from Tamarix root soil.</title>
        <authorList>
            <person name="Chen Y."/>
        </authorList>
    </citation>
    <scope>NUCLEOTIDE SEQUENCE [LARGE SCALE GENOMIC DNA]</scope>
    <source>
        <strain evidence="3 4">TRM76323</strain>
    </source>
</reference>
<feature type="transmembrane region" description="Helical" evidence="1">
    <location>
        <begin position="32"/>
        <end position="50"/>
    </location>
</feature>
<dbReference type="RefSeq" id="WP_315878146.1">
    <property type="nucleotide sequence ID" value="NZ_JAWCTQ010000014.1"/>
</dbReference>
<dbReference type="InterPro" id="IPR050039">
    <property type="entry name" value="MAB_1171c-like"/>
</dbReference>
<feature type="transmembrane region" description="Helical" evidence="1">
    <location>
        <begin position="176"/>
        <end position="198"/>
    </location>
</feature>
<dbReference type="EMBL" id="JAWCTQ010000014">
    <property type="protein sequence ID" value="MDT9683068.1"/>
    <property type="molecule type" value="Genomic_DNA"/>
</dbReference>
<dbReference type="Pfam" id="PF20182">
    <property type="entry name" value="DUF6545"/>
    <property type="match status" value="1"/>
</dbReference>
<keyword evidence="1" id="KW-1133">Transmembrane helix</keyword>
<accession>A0ABU3QKT2</accession>
<evidence type="ECO:0000313" key="3">
    <source>
        <dbReference type="EMBL" id="MDT9683068.1"/>
    </source>
</evidence>
<dbReference type="InterPro" id="IPR046675">
    <property type="entry name" value="DUF6545"/>
</dbReference>
<proteinExistence type="predicted"/>
<dbReference type="Proteomes" id="UP001250181">
    <property type="component" value="Unassembled WGS sequence"/>
</dbReference>
<organism evidence="3 4">
    <name type="scientific">Streptomyces tamarix</name>
    <dbReference type="NCBI Taxonomy" id="3078565"/>
    <lineage>
        <taxon>Bacteria</taxon>
        <taxon>Bacillati</taxon>
        <taxon>Actinomycetota</taxon>
        <taxon>Actinomycetes</taxon>
        <taxon>Kitasatosporales</taxon>
        <taxon>Streptomycetaceae</taxon>
        <taxon>Streptomyces</taxon>
    </lineage>
</organism>
<feature type="transmembrane region" description="Helical" evidence="1">
    <location>
        <begin position="104"/>
        <end position="124"/>
    </location>
</feature>
<evidence type="ECO:0000259" key="2">
    <source>
        <dbReference type="Pfam" id="PF20182"/>
    </source>
</evidence>
<feature type="transmembrane region" description="Helical" evidence="1">
    <location>
        <begin position="6"/>
        <end position="25"/>
    </location>
</feature>
<keyword evidence="4" id="KW-1185">Reference proteome</keyword>
<keyword evidence="1" id="KW-0812">Transmembrane</keyword>
<feature type="transmembrane region" description="Helical" evidence="1">
    <location>
        <begin position="144"/>
        <end position="167"/>
    </location>
</feature>
<comment type="caution">
    <text evidence="3">The sequence shown here is derived from an EMBL/GenBank/DDBJ whole genome shotgun (WGS) entry which is preliminary data.</text>
</comment>
<gene>
    <name evidence="3" type="ORF">RND61_13445</name>
</gene>
<name>A0ABU3QKT2_9ACTN</name>
<evidence type="ECO:0000256" key="1">
    <source>
        <dbReference type="SAM" id="Phobius"/>
    </source>
</evidence>